<reference evidence="3" key="2">
    <citation type="submission" date="2021-08" db="EMBL/GenBank/DDBJ databases">
        <authorList>
            <person name="Gostincar C."/>
            <person name="Sun X."/>
            <person name="Song Z."/>
            <person name="Gunde-Cimerman N."/>
        </authorList>
    </citation>
    <scope>NUCLEOTIDE SEQUENCE</scope>
    <source>
        <strain evidence="3">EXF-8016</strain>
    </source>
</reference>
<dbReference type="AlphaFoldDB" id="A0A9P8GHS5"/>
<dbReference type="InterPro" id="IPR036047">
    <property type="entry name" value="F-box-like_dom_sf"/>
</dbReference>
<evidence type="ECO:0000313" key="3">
    <source>
        <dbReference type="EMBL" id="KAH0223172.1"/>
    </source>
</evidence>
<dbReference type="CDD" id="cd09917">
    <property type="entry name" value="F-box_SF"/>
    <property type="match status" value="1"/>
</dbReference>
<proteinExistence type="predicted"/>
<dbReference type="SUPFAM" id="SSF81383">
    <property type="entry name" value="F-box domain"/>
    <property type="match status" value="1"/>
</dbReference>
<feature type="compositionally biased region" description="Basic and acidic residues" evidence="1">
    <location>
        <begin position="152"/>
        <end position="164"/>
    </location>
</feature>
<evidence type="ECO:0000256" key="1">
    <source>
        <dbReference type="SAM" id="MobiDB-lite"/>
    </source>
</evidence>
<evidence type="ECO:0000259" key="2">
    <source>
        <dbReference type="SMART" id="SM00256"/>
    </source>
</evidence>
<evidence type="ECO:0000313" key="4">
    <source>
        <dbReference type="Proteomes" id="UP000767238"/>
    </source>
</evidence>
<sequence length="197" mass="22562">MTFQQPSGVFPPDIWLEILQWCPTTSLKNLCLTSKTLHSLASEQLIQTLVLGQNILGTYSLSPSLNNATLVKNPAAFCRAVLENKRLRWFRAVKTVFVVWGQRLVLLGKIADLIGQLNERDLEIANFTTTTKDLDDSRHAFTCQWRKPPRKRVPDSGDRERVTLPEEMQNPPRYEESVNPLLPPHFSETWARDDAYD</sequence>
<accession>A0A9P8GHS5</accession>
<dbReference type="Pfam" id="PF00646">
    <property type="entry name" value="F-box"/>
    <property type="match status" value="1"/>
</dbReference>
<dbReference type="EMBL" id="JAHFYH010000026">
    <property type="protein sequence ID" value="KAH0223172.1"/>
    <property type="molecule type" value="Genomic_DNA"/>
</dbReference>
<reference evidence="3" key="1">
    <citation type="journal article" date="2021" name="J Fungi (Basel)">
        <title>Virulence traits and population genomics of the black yeast Aureobasidium melanogenum.</title>
        <authorList>
            <person name="Cernosa A."/>
            <person name="Sun X."/>
            <person name="Gostincar C."/>
            <person name="Fang C."/>
            <person name="Gunde-Cimerman N."/>
            <person name="Song Z."/>
        </authorList>
    </citation>
    <scope>NUCLEOTIDE SEQUENCE</scope>
    <source>
        <strain evidence="3">EXF-8016</strain>
    </source>
</reference>
<dbReference type="SMART" id="SM00256">
    <property type="entry name" value="FBOX"/>
    <property type="match status" value="1"/>
</dbReference>
<dbReference type="Proteomes" id="UP000767238">
    <property type="component" value="Unassembled WGS sequence"/>
</dbReference>
<feature type="non-terminal residue" evidence="3">
    <location>
        <position position="197"/>
    </location>
</feature>
<name>A0A9P8GHS5_AURME</name>
<dbReference type="InterPro" id="IPR001810">
    <property type="entry name" value="F-box_dom"/>
</dbReference>
<gene>
    <name evidence="3" type="ORF">KCV03_g4461</name>
</gene>
<organism evidence="3 4">
    <name type="scientific">Aureobasidium melanogenum</name>
    <name type="common">Aureobasidium pullulans var. melanogenum</name>
    <dbReference type="NCBI Taxonomy" id="46634"/>
    <lineage>
        <taxon>Eukaryota</taxon>
        <taxon>Fungi</taxon>
        <taxon>Dikarya</taxon>
        <taxon>Ascomycota</taxon>
        <taxon>Pezizomycotina</taxon>
        <taxon>Dothideomycetes</taxon>
        <taxon>Dothideomycetidae</taxon>
        <taxon>Dothideales</taxon>
        <taxon>Saccotheciaceae</taxon>
        <taxon>Aureobasidium</taxon>
    </lineage>
</organism>
<protein>
    <recommendedName>
        <fullName evidence="2">F-box domain-containing protein</fullName>
    </recommendedName>
</protein>
<feature type="domain" description="F-box" evidence="2">
    <location>
        <begin position="10"/>
        <end position="49"/>
    </location>
</feature>
<comment type="caution">
    <text evidence="3">The sequence shown here is derived from an EMBL/GenBank/DDBJ whole genome shotgun (WGS) entry which is preliminary data.</text>
</comment>
<dbReference type="OrthoDB" id="3854521at2759"/>
<feature type="region of interest" description="Disordered" evidence="1">
    <location>
        <begin position="146"/>
        <end position="197"/>
    </location>
</feature>